<accession>A0ABW0W236</accession>
<proteinExistence type="predicted"/>
<organism evidence="2 3">
    <name type="scientific">Paenibacillus solisilvae</name>
    <dbReference type="NCBI Taxonomy" id="2486751"/>
    <lineage>
        <taxon>Bacteria</taxon>
        <taxon>Bacillati</taxon>
        <taxon>Bacillota</taxon>
        <taxon>Bacilli</taxon>
        <taxon>Bacillales</taxon>
        <taxon>Paenibacillaceae</taxon>
        <taxon>Paenibacillus</taxon>
    </lineage>
</organism>
<evidence type="ECO:0000313" key="2">
    <source>
        <dbReference type="EMBL" id="MFC5651935.1"/>
    </source>
</evidence>
<evidence type="ECO:0008006" key="4">
    <source>
        <dbReference type="Google" id="ProtNLM"/>
    </source>
</evidence>
<gene>
    <name evidence="2" type="ORF">ACFPYJ_23005</name>
</gene>
<name>A0ABW0W236_9BACL</name>
<protein>
    <recommendedName>
        <fullName evidence="4">Hydrolase</fullName>
    </recommendedName>
</protein>
<keyword evidence="3" id="KW-1185">Reference proteome</keyword>
<dbReference type="EMBL" id="JBHSOW010000083">
    <property type="protein sequence ID" value="MFC5651935.1"/>
    <property type="molecule type" value="Genomic_DNA"/>
</dbReference>
<dbReference type="RefSeq" id="WP_379190567.1">
    <property type="nucleotide sequence ID" value="NZ_JBHSOW010000083.1"/>
</dbReference>
<evidence type="ECO:0000313" key="3">
    <source>
        <dbReference type="Proteomes" id="UP001596047"/>
    </source>
</evidence>
<sequence>MDKRRYYVSIQSKCIMYNQGDAAYELEIDATEEEVEKLTELFNQWEDAEEKTFFRAQIPIIPYHHDSENDVYDYLLKEIYKAIYQMGTDQTKSHISSMNLQMGSENE</sequence>
<evidence type="ECO:0000256" key="1">
    <source>
        <dbReference type="SAM" id="Coils"/>
    </source>
</evidence>
<reference evidence="3" key="1">
    <citation type="journal article" date="2019" name="Int. J. Syst. Evol. Microbiol.">
        <title>The Global Catalogue of Microorganisms (GCM) 10K type strain sequencing project: providing services to taxonomists for standard genome sequencing and annotation.</title>
        <authorList>
            <consortium name="The Broad Institute Genomics Platform"/>
            <consortium name="The Broad Institute Genome Sequencing Center for Infectious Disease"/>
            <person name="Wu L."/>
            <person name="Ma J."/>
        </authorList>
    </citation>
    <scope>NUCLEOTIDE SEQUENCE [LARGE SCALE GENOMIC DNA]</scope>
    <source>
        <strain evidence="3">CGMCC 1.3240</strain>
    </source>
</reference>
<keyword evidence="1" id="KW-0175">Coiled coil</keyword>
<feature type="coiled-coil region" evidence="1">
    <location>
        <begin position="21"/>
        <end position="48"/>
    </location>
</feature>
<dbReference type="Proteomes" id="UP001596047">
    <property type="component" value="Unassembled WGS sequence"/>
</dbReference>
<comment type="caution">
    <text evidence="2">The sequence shown here is derived from an EMBL/GenBank/DDBJ whole genome shotgun (WGS) entry which is preliminary data.</text>
</comment>